<dbReference type="Proteomes" id="UP000190935">
    <property type="component" value="Chromosome I"/>
</dbReference>
<sequence length="87" mass="10312">MDEKKEDVPPRLLDDFADYCLYLSSNNVIEQRFSMEHFVNSGLTDRSFSLDQLQVKQLENLVARHKSSDHFQAKIIKNEIEHRFLKN</sequence>
<dbReference type="KEGG" id="laca:LAC1533_0306"/>
<name>A0A1K1KLH2_9LACO</name>
<protein>
    <submittedName>
        <fullName evidence="2">Uncharacterized protein</fullName>
    </submittedName>
</protein>
<reference evidence="2" key="2">
    <citation type="submission" date="2016-11" db="EMBL/GenBank/DDBJ databases">
        <authorList>
            <person name="Jaros S."/>
            <person name="Januszkiewicz K."/>
            <person name="Wedrychowicz H."/>
        </authorList>
    </citation>
    <scope>NUCLEOTIDE SEQUENCE [LARGE SCALE GENOMIC DNA]</scope>
    <source>
        <strain evidence="2">ACA-DC 1533</strain>
    </source>
</reference>
<accession>A0A1K1KLH2</accession>
<reference evidence="3" key="1">
    <citation type="submission" date="2016-11" db="EMBL/GenBank/DDBJ databases">
        <authorList>
            <person name="Papadimitriou K."/>
        </authorList>
    </citation>
    <scope>NUCLEOTIDE SEQUENCE [LARGE SCALE GENOMIC DNA]</scope>
    <source>
        <strain evidence="3">ACA-DC 1533</strain>
    </source>
</reference>
<gene>
    <name evidence="1" type="ORF">K8V00_11115</name>
    <name evidence="2" type="ORF">LAC1533_0306</name>
</gene>
<reference evidence="1" key="3">
    <citation type="journal article" date="2021" name="PeerJ">
        <title>Extensive microbial diversity within the chicken gut microbiome revealed by metagenomics and culture.</title>
        <authorList>
            <person name="Gilroy R."/>
            <person name="Ravi A."/>
            <person name="Getino M."/>
            <person name="Pursley I."/>
            <person name="Horton D.L."/>
            <person name="Alikhan N.F."/>
            <person name="Baker D."/>
            <person name="Gharbi K."/>
            <person name="Hall N."/>
            <person name="Watson M."/>
            <person name="Adriaenssens E.M."/>
            <person name="Foster-Nyarko E."/>
            <person name="Jarju S."/>
            <person name="Secka A."/>
            <person name="Antonio M."/>
            <person name="Oren A."/>
            <person name="Chaudhuri R.R."/>
            <person name="La Ragione R."/>
            <person name="Hildebrand F."/>
            <person name="Pallen M.J."/>
        </authorList>
    </citation>
    <scope>NUCLEOTIDE SEQUENCE</scope>
    <source>
        <strain evidence="1">CHK174-6876</strain>
    </source>
</reference>
<dbReference type="RefSeq" id="WP_056971282.1">
    <property type="nucleotide sequence ID" value="NZ_CP173417.1"/>
</dbReference>
<dbReference type="GeneID" id="95348400"/>
<reference evidence="1" key="4">
    <citation type="submission" date="2021-09" db="EMBL/GenBank/DDBJ databases">
        <authorList>
            <person name="Gilroy R."/>
        </authorList>
    </citation>
    <scope>NUCLEOTIDE SEQUENCE</scope>
    <source>
        <strain evidence="1">CHK174-6876</strain>
    </source>
</reference>
<dbReference type="Proteomes" id="UP000707535">
    <property type="component" value="Unassembled WGS sequence"/>
</dbReference>
<evidence type="ECO:0000313" key="1">
    <source>
        <dbReference type="EMBL" id="HJE98155.1"/>
    </source>
</evidence>
<dbReference type="EMBL" id="DYXG01000110">
    <property type="protein sequence ID" value="HJE98155.1"/>
    <property type="molecule type" value="Genomic_DNA"/>
</dbReference>
<evidence type="ECO:0000313" key="3">
    <source>
        <dbReference type="Proteomes" id="UP000190935"/>
    </source>
</evidence>
<dbReference type="EMBL" id="LT630287">
    <property type="protein sequence ID" value="SFV39726.1"/>
    <property type="molecule type" value="Genomic_DNA"/>
</dbReference>
<evidence type="ECO:0000313" key="2">
    <source>
        <dbReference type="EMBL" id="SFV39726.1"/>
    </source>
</evidence>
<dbReference type="AlphaFoldDB" id="A0A1K1KLH2"/>
<proteinExistence type="predicted"/>
<organism evidence="2 3">
    <name type="scientific">Ligilactobacillus acidipiscis</name>
    <dbReference type="NCBI Taxonomy" id="89059"/>
    <lineage>
        <taxon>Bacteria</taxon>
        <taxon>Bacillati</taxon>
        <taxon>Bacillota</taxon>
        <taxon>Bacilli</taxon>
        <taxon>Lactobacillales</taxon>
        <taxon>Lactobacillaceae</taxon>
        <taxon>Ligilactobacillus</taxon>
    </lineage>
</organism>